<dbReference type="InterPro" id="IPR014284">
    <property type="entry name" value="RNA_pol_sigma-70_dom"/>
</dbReference>
<dbReference type="PANTHER" id="PTHR30385">
    <property type="entry name" value="SIGMA FACTOR F FLAGELLAR"/>
    <property type="match status" value="1"/>
</dbReference>
<dbReference type="NCBIfam" id="TIGR02937">
    <property type="entry name" value="sigma70-ECF"/>
    <property type="match status" value="1"/>
</dbReference>
<dbReference type="RefSeq" id="WP_005937682.1">
    <property type="nucleotide sequence ID" value="NZ_ATVK01000007.1"/>
</dbReference>
<organism evidence="7 8">
    <name type="scientific">Gordonia hirsuta DSM 44140 = NBRC 16056</name>
    <dbReference type="NCBI Taxonomy" id="1121927"/>
    <lineage>
        <taxon>Bacteria</taxon>
        <taxon>Bacillati</taxon>
        <taxon>Actinomycetota</taxon>
        <taxon>Actinomycetes</taxon>
        <taxon>Mycobacteriales</taxon>
        <taxon>Gordoniaceae</taxon>
        <taxon>Gordonia</taxon>
    </lineage>
</organism>
<evidence type="ECO:0000256" key="2">
    <source>
        <dbReference type="ARBA" id="ARBA00023082"/>
    </source>
</evidence>
<keyword evidence="1" id="KW-0805">Transcription regulation</keyword>
<dbReference type="InterPro" id="IPR013325">
    <property type="entry name" value="RNA_pol_sigma_r2"/>
</dbReference>
<evidence type="ECO:0000313" key="7">
    <source>
        <dbReference type="EMBL" id="GAC56790.1"/>
    </source>
</evidence>
<keyword evidence="8" id="KW-1185">Reference proteome</keyword>
<evidence type="ECO:0000256" key="3">
    <source>
        <dbReference type="ARBA" id="ARBA00023125"/>
    </source>
</evidence>
<dbReference type="GO" id="GO:0006352">
    <property type="term" value="P:DNA-templated transcription initiation"/>
    <property type="evidence" value="ECO:0007669"/>
    <property type="project" value="InterPro"/>
</dbReference>
<evidence type="ECO:0000259" key="6">
    <source>
        <dbReference type="Pfam" id="PF04545"/>
    </source>
</evidence>
<proteinExistence type="predicted"/>
<sequence>MRENAILLALPLAEHIARRYRGRGESFDDLLQAARLGLIHAVDRYDPKTGHDFLSFAVPTVMGEVRRHFRDKTVLLRIPRSSQELNTRVLAAREELECDGAAVGVGDIARHLGTAPGRVRKAIADSRAATVISMDERRATGSGEEGGTVADRLGAVDPSYSRVEDCLEIGAAVHELNPREQRIIGLRFVDQKTQAEIATEIGVSQMHVSRLLRRALAQLRETMAPAPMPVS</sequence>
<keyword evidence="4" id="KW-0804">Transcription</keyword>
<dbReference type="AlphaFoldDB" id="L7L6L1"/>
<evidence type="ECO:0000256" key="4">
    <source>
        <dbReference type="ARBA" id="ARBA00023163"/>
    </source>
</evidence>
<dbReference type="GO" id="GO:0003677">
    <property type="term" value="F:DNA binding"/>
    <property type="evidence" value="ECO:0007669"/>
    <property type="project" value="UniProtKB-KW"/>
</dbReference>
<dbReference type="SUPFAM" id="SSF88946">
    <property type="entry name" value="Sigma2 domain of RNA polymerase sigma factors"/>
    <property type="match status" value="1"/>
</dbReference>
<comment type="caution">
    <text evidence="7">The sequence shown here is derived from an EMBL/GenBank/DDBJ whole genome shotgun (WGS) entry which is preliminary data.</text>
</comment>
<dbReference type="Proteomes" id="UP000053405">
    <property type="component" value="Unassembled WGS sequence"/>
</dbReference>
<protein>
    <submittedName>
        <fullName evidence="7">Putative RNA polymerase sigma factor</fullName>
    </submittedName>
</protein>
<dbReference type="InterPro" id="IPR013324">
    <property type="entry name" value="RNA_pol_sigma_r3/r4-like"/>
</dbReference>
<dbReference type="Pfam" id="PF04542">
    <property type="entry name" value="Sigma70_r2"/>
    <property type="match status" value="1"/>
</dbReference>
<keyword evidence="3" id="KW-0238">DNA-binding</keyword>
<gene>
    <name evidence="7" type="ORF">GOHSU_13_00120</name>
</gene>
<keyword evidence="2" id="KW-0731">Sigma factor</keyword>
<feature type="domain" description="RNA polymerase sigma-70 region 4" evidence="6">
    <location>
        <begin position="173"/>
        <end position="221"/>
    </location>
</feature>
<evidence type="ECO:0000256" key="1">
    <source>
        <dbReference type="ARBA" id="ARBA00023015"/>
    </source>
</evidence>
<dbReference type="eggNOG" id="COG1191">
    <property type="taxonomic scope" value="Bacteria"/>
</dbReference>
<evidence type="ECO:0000313" key="8">
    <source>
        <dbReference type="Proteomes" id="UP000053405"/>
    </source>
</evidence>
<dbReference type="SUPFAM" id="SSF88659">
    <property type="entry name" value="Sigma3 and sigma4 domains of RNA polymerase sigma factors"/>
    <property type="match status" value="1"/>
</dbReference>
<feature type="domain" description="RNA polymerase sigma-70 region 2" evidence="5">
    <location>
        <begin position="10"/>
        <end position="72"/>
    </location>
</feature>
<reference evidence="7 8" key="1">
    <citation type="submission" date="2012-12" db="EMBL/GenBank/DDBJ databases">
        <title>Whole genome shotgun sequence of Gordonia hirsuta NBRC 16056.</title>
        <authorList>
            <person name="Isaki-Nakamura S."/>
            <person name="Hosoyama A."/>
            <person name="Tsuchikane K."/>
            <person name="Katsumata H."/>
            <person name="Baba S."/>
            <person name="Yamazaki S."/>
            <person name="Fujita N."/>
        </authorList>
    </citation>
    <scope>NUCLEOTIDE SEQUENCE [LARGE SCALE GENOMIC DNA]</scope>
    <source>
        <strain evidence="7 8">NBRC 16056</strain>
    </source>
</reference>
<dbReference type="PANTHER" id="PTHR30385:SF4">
    <property type="entry name" value="RNA POLYMERASE SIGMA-E FACTOR"/>
    <property type="match status" value="1"/>
</dbReference>
<accession>L7L6L1</accession>
<dbReference type="EMBL" id="BANT01000013">
    <property type="protein sequence ID" value="GAC56790.1"/>
    <property type="molecule type" value="Genomic_DNA"/>
</dbReference>
<dbReference type="Gene3D" id="1.20.140.160">
    <property type="match status" value="1"/>
</dbReference>
<dbReference type="GO" id="GO:0016987">
    <property type="term" value="F:sigma factor activity"/>
    <property type="evidence" value="ECO:0007669"/>
    <property type="project" value="UniProtKB-KW"/>
</dbReference>
<dbReference type="STRING" id="1121927.GOHSU_13_00120"/>
<dbReference type="Pfam" id="PF04545">
    <property type="entry name" value="Sigma70_r4"/>
    <property type="match status" value="1"/>
</dbReference>
<dbReference type="InterPro" id="IPR000943">
    <property type="entry name" value="RNA_pol_sigma70"/>
</dbReference>
<evidence type="ECO:0000259" key="5">
    <source>
        <dbReference type="Pfam" id="PF04542"/>
    </source>
</evidence>
<dbReference type="Gene3D" id="1.20.120.1810">
    <property type="match status" value="1"/>
</dbReference>
<dbReference type="InterPro" id="IPR007630">
    <property type="entry name" value="RNA_pol_sigma70_r4"/>
</dbReference>
<name>L7L6L1_9ACTN</name>
<dbReference type="InterPro" id="IPR007627">
    <property type="entry name" value="RNA_pol_sigma70_r2"/>
</dbReference>
<dbReference type="PRINTS" id="PR00046">
    <property type="entry name" value="SIGMA70FCT"/>
</dbReference>
<dbReference type="CDD" id="cd06171">
    <property type="entry name" value="Sigma70_r4"/>
    <property type="match status" value="1"/>
</dbReference>